<dbReference type="AlphaFoldDB" id="A0ABC8JJ22"/>
<dbReference type="Gene3D" id="3.80.10.10">
    <property type="entry name" value="Ribonuclease Inhibitor"/>
    <property type="match status" value="2"/>
</dbReference>
<comment type="caution">
    <text evidence="2">The sequence shown here is derived from an EMBL/GenBank/DDBJ whole genome shotgun (WGS) entry which is preliminary data.</text>
</comment>
<dbReference type="EMBL" id="CAKOAT010096154">
    <property type="protein sequence ID" value="CAH8321522.1"/>
    <property type="molecule type" value="Genomic_DNA"/>
</dbReference>
<evidence type="ECO:0000313" key="3">
    <source>
        <dbReference type="Proteomes" id="UP001642260"/>
    </source>
</evidence>
<protein>
    <recommendedName>
        <fullName evidence="1">F-box/LRR-repeat protein 15/At3g58940/PEG3-like LRR domain-containing protein</fullName>
    </recommendedName>
</protein>
<reference evidence="2 3" key="1">
    <citation type="submission" date="2022-03" db="EMBL/GenBank/DDBJ databases">
        <authorList>
            <person name="Macdonald S."/>
            <person name="Ahmed S."/>
            <person name="Newling K."/>
        </authorList>
    </citation>
    <scope>NUCLEOTIDE SEQUENCE [LARGE SCALE GENOMIC DNA]</scope>
</reference>
<organism evidence="2 3">
    <name type="scientific">Eruca vesicaria subsp. sativa</name>
    <name type="common">Garden rocket</name>
    <name type="synonym">Eruca sativa</name>
    <dbReference type="NCBI Taxonomy" id="29727"/>
    <lineage>
        <taxon>Eukaryota</taxon>
        <taxon>Viridiplantae</taxon>
        <taxon>Streptophyta</taxon>
        <taxon>Embryophyta</taxon>
        <taxon>Tracheophyta</taxon>
        <taxon>Spermatophyta</taxon>
        <taxon>Magnoliopsida</taxon>
        <taxon>eudicotyledons</taxon>
        <taxon>Gunneridae</taxon>
        <taxon>Pentapetalae</taxon>
        <taxon>rosids</taxon>
        <taxon>malvids</taxon>
        <taxon>Brassicales</taxon>
        <taxon>Brassicaceae</taxon>
        <taxon>Brassiceae</taxon>
        <taxon>Eruca</taxon>
    </lineage>
</organism>
<dbReference type="InterPro" id="IPR036047">
    <property type="entry name" value="F-box-like_dom_sf"/>
</dbReference>
<proteinExistence type="predicted"/>
<dbReference type="InterPro" id="IPR055411">
    <property type="entry name" value="LRR_FXL15/At3g58940/PEG3-like"/>
</dbReference>
<gene>
    <name evidence="2" type="ORF">ERUC_LOCUS9381</name>
</gene>
<accession>A0ABC8JJ22</accession>
<dbReference type="InterPro" id="IPR053781">
    <property type="entry name" value="F-box_AtFBL13-like"/>
</dbReference>
<dbReference type="PANTHER" id="PTHR32153">
    <property type="entry name" value="OJ000223_09.16 PROTEIN"/>
    <property type="match status" value="1"/>
</dbReference>
<dbReference type="SUPFAM" id="SSF81383">
    <property type="entry name" value="F-box domain"/>
    <property type="match status" value="1"/>
</dbReference>
<evidence type="ECO:0000313" key="2">
    <source>
        <dbReference type="EMBL" id="CAH8321522.1"/>
    </source>
</evidence>
<sequence length="537" mass="61552">MSQTKMPIEEDLDLISKLPDEILQHILCFNIPTKLAITTSILSRRWRHVWCELPSLSLDVDTLTKADSVNETLTRYTAPKTKSFHLTIDYEMKNMSYIDTWIKFAMSHNVENLSLDFSSHYYSEYKFPDFFYSSSSLKQLDITLNSYGKIVPECTVSWTSLQKLSLTCDSLSDESMAKILAGCPILENLSLNFISQDRYYGYYGRHNDHYYDQYKLPDFFYTNSSVKELDITLSCYHTVVPECTVSWTSLHKLSLRFCNLSDESMAKILSGCPVLENLNLYHCGGTLNVLDLTESPRLRTLEVILNITVPGPRQIVAPHIHYLKLYDAQLSCTLVDVSSVTEAWMETSCVSMNSDSKANFLQVMVLKMLDKLKNAEKLKLGRNFIQILSLAEIRGVPLPMLKVKALTLDTKICQYVIPGIERLLKNSPELEKLTVGGKPRSRVHVEFLDKYLELQGFNVNKCWRSKKGATWGEHCVDVESEHVASVVELMLRNPTEKLDKMVVLLNERYLKFKIEDLTATLCHNNNVTIVLFSTEDW</sequence>
<dbReference type="InterPro" id="IPR032675">
    <property type="entry name" value="LRR_dom_sf"/>
</dbReference>
<feature type="domain" description="F-box/LRR-repeat protein 15/At3g58940/PEG3-like LRR" evidence="1">
    <location>
        <begin position="207"/>
        <end position="435"/>
    </location>
</feature>
<dbReference type="SUPFAM" id="SSF52047">
    <property type="entry name" value="RNI-like"/>
    <property type="match status" value="1"/>
</dbReference>
<name>A0ABC8JJ22_ERUVS</name>
<dbReference type="Proteomes" id="UP001642260">
    <property type="component" value="Unassembled WGS sequence"/>
</dbReference>
<evidence type="ECO:0000259" key="1">
    <source>
        <dbReference type="Pfam" id="PF24758"/>
    </source>
</evidence>
<dbReference type="CDD" id="cd22160">
    <property type="entry name" value="F-box_AtFBL13-like"/>
    <property type="match status" value="1"/>
</dbReference>
<feature type="domain" description="F-box/LRR-repeat protein 15/At3g58940/PEG3-like LRR" evidence="1">
    <location>
        <begin position="98"/>
        <end position="192"/>
    </location>
</feature>
<dbReference type="Pfam" id="PF24758">
    <property type="entry name" value="LRR_At5g56370"/>
    <property type="match status" value="2"/>
</dbReference>
<keyword evidence="3" id="KW-1185">Reference proteome</keyword>
<dbReference type="InterPro" id="IPR044997">
    <property type="entry name" value="F-box_plant"/>
</dbReference>